<dbReference type="PANTHER" id="PTHR43483">
    <property type="entry name" value="MEMBRANE TRANSPORTER PROTEIN HI_0806-RELATED"/>
    <property type="match status" value="1"/>
</dbReference>
<gene>
    <name evidence="7" type="ORF">ONZ52_08160</name>
</gene>
<feature type="transmembrane region" description="Helical" evidence="6">
    <location>
        <begin position="145"/>
        <end position="165"/>
    </location>
</feature>
<evidence type="ECO:0000256" key="4">
    <source>
        <dbReference type="ARBA" id="ARBA00022989"/>
    </source>
</evidence>
<feature type="transmembrane region" description="Helical" evidence="6">
    <location>
        <begin position="242"/>
        <end position="259"/>
    </location>
</feature>
<comment type="caution">
    <text evidence="7">The sequence shown here is derived from an EMBL/GenBank/DDBJ whole genome shotgun (WGS) entry which is preliminary data.</text>
</comment>
<evidence type="ECO:0000256" key="1">
    <source>
        <dbReference type="ARBA" id="ARBA00004141"/>
    </source>
</evidence>
<keyword evidence="6" id="KW-1003">Cell membrane</keyword>
<keyword evidence="4 6" id="KW-1133">Transmembrane helix</keyword>
<evidence type="ECO:0000256" key="2">
    <source>
        <dbReference type="ARBA" id="ARBA00009142"/>
    </source>
</evidence>
<evidence type="ECO:0000256" key="5">
    <source>
        <dbReference type="ARBA" id="ARBA00023136"/>
    </source>
</evidence>
<sequence length="260" mass="27160">MDFLLYLVLGACSGLLAGLFGIGGGLIIVPVLVFSFTLQGISAEVLTHLAVGTSLSAIFFTSINSVIAHHKKGAVAWQMVIWLGAGILFGSALGGVTASYIPGENLQQIIGVFCLLMSLQMAANWRPKDQGSGLTKSVMSMAGVVIGWVSAIFGIGGGSVMVPFLSWKGVDIKKAVATSAACGLPIAFSGAISFVVIGWNHLELPPNSIGFVYLPALVGIALMSMFSARVGAQLAHHLNPIMLRRLFALLLFVVGVNFLV</sequence>
<accession>A0ABT3KEI3</accession>
<protein>
    <recommendedName>
        <fullName evidence="6">Probable membrane transporter protein</fullName>
    </recommendedName>
</protein>
<organism evidence="7 8">
    <name type="scientific">Marinomonas rhodophyticola</name>
    <dbReference type="NCBI Taxonomy" id="2992803"/>
    <lineage>
        <taxon>Bacteria</taxon>
        <taxon>Pseudomonadati</taxon>
        <taxon>Pseudomonadota</taxon>
        <taxon>Gammaproteobacteria</taxon>
        <taxon>Oceanospirillales</taxon>
        <taxon>Oceanospirillaceae</taxon>
        <taxon>Marinomonas</taxon>
    </lineage>
</organism>
<comment type="subcellular location">
    <subcellularLocation>
        <location evidence="6">Cell membrane</location>
        <topology evidence="6">Multi-pass membrane protein</topology>
    </subcellularLocation>
    <subcellularLocation>
        <location evidence="1">Membrane</location>
        <topology evidence="1">Multi-pass membrane protein</topology>
    </subcellularLocation>
</comment>
<name>A0ABT3KEI3_9GAMM</name>
<dbReference type="InterPro" id="IPR002781">
    <property type="entry name" value="TM_pro_TauE-like"/>
</dbReference>
<evidence type="ECO:0000256" key="3">
    <source>
        <dbReference type="ARBA" id="ARBA00022692"/>
    </source>
</evidence>
<dbReference type="PANTHER" id="PTHR43483:SF3">
    <property type="entry name" value="MEMBRANE TRANSPORTER PROTEIN HI_0806-RELATED"/>
    <property type="match status" value="1"/>
</dbReference>
<evidence type="ECO:0000313" key="8">
    <source>
        <dbReference type="Proteomes" id="UP001431181"/>
    </source>
</evidence>
<dbReference type="Proteomes" id="UP001431181">
    <property type="component" value="Unassembled WGS sequence"/>
</dbReference>
<comment type="similarity">
    <text evidence="2 6">Belongs to the 4-toluene sulfonate uptake permease (TSUP) (TC 2.A.102) family.</text>
</comment>
<feature type="transmembrane region" description="Helical" evidence="6">
    <location>
        <begin position="108"/>
        <end position="125"/>
    </location>
</feature>
<feature type="transmembrane region" description="Helical" evidence="6">
    <location>
        <begin position="45"/>
        <end position="67"/>
    </location>
</feature>
<dbReference type="Pfam" id="PF01925">
    <property type="entry name" value="TauE"/>
    <property type="match status" value="1"/>
</dbReference>
<evidence type="ECO:0000256" key="6">
    <source>
        <dbReference type="RuleBase" id="RU363041"/>
    </source>
</evidence>
<feature type="transmembrane region" description="Helical" evidence="6">
    <location>
        <begin position="79"/>
        <end position="101"/>
    </location>
</feature>
<feature type="transmembrane region" description="Helical" evidence="6">
    <location>
        <begin position="211"/>
        <end position="230"/>
    </location>
</feature>
<dbReference type="EMBL" id="JAPEUL010000006">
    <property type="protein sequence ID" value="MCW4628947.1"/>
    <property type="molecule type" value="Genomic_DNA"/>
</dbReference>
<keyword evidence="5 6" id="KW-0472">Membrane</keyword>
<feature type="transmembrane region" description="Helical" evidence="6">
    <location>
        <begin position="177"/>
        <end position="199"/>
    </location>
</feature>
<reference evidence="7" key="1">
    <citation type="submission" date="2022-11" db="EMBL/GenBank/DDBJ databases">
        <title>Marinomonas sp. nov., isolated from marine algae.</title>
        <authorList>
            <person name="Choi D.G."/>
            <person name="Kim J.M."/>
            <person name="Lee J.K."/>
            <person name="Baek J.H."/>
            <person name="Jeon C.O."/>
        </authorList>
    </citation>
    <scope>NUCLEOTIDE SEQUENCE</scope>
    <source>
        <strain evidence="7">KJ51-3</strain>
    </source>
</reference>
<evidence type="ECO:0000313" key="7">
    <source>
        <dbReference type="EMBL" id="MCW4628947.1"/>
    </source>
</evidence>
<keyword evidence="3 6" id="KW-0812">Transmembrane</keyword>
<proteinExistence type="inferred from homology"/>
<feature type="transmembrane region" description="Helical" evidence="6">
    <location>
        <begin position="6"/>
        <end position="33"/>
    </location>
</feature>
<keyword evidence="8" id="KW-1185">Reference proteome</keyword>